<name>A0A0C3CWQ5_HEBCY</name>
<organism evidence="1 2">
    <name type="scientific">Hebeloma cylindrosporum</name>
    <dbReference type="NCBI Taxonomy" id="76867"/>
    <lineage>
        <taxon>Eukaryota</taxon>
        <taxon>Fungi</taxon>
        <taxon>Dikarya</taxon>
        <taxon>Basidiomycota</taxon>
        <taxon>Agaricomycotina</taxon>
        <taxon>Agaricomycetes</taxon>
        <taxon>Agaricomycetidae</taxon>
        <taxon>Agaricales</taxon>
        <taxon>Agaricineae</taxon>
        <taxon>Hymenogastraceae</taxon>
        <taxon>Hebeloma</taxon>
    </lineage>
</organism>
<evidence type="ECO:0000313" key="1">
    <source>
        <dbReference type="EMBL" id="KIM48574.1"/>
    </source>
</evidence>
<evidence type="ECO:0000313" key="2">
    <source>
        <dbReference type="Proteomes" id="UP000053424"/>
    </source>
</evidence>
<accession>A0A0C3CWQ5</accession>
<keyword evidence="2" id="KW-1185">Reference proteome</keyword>
<gene>
    <name evidence="1" type="ORF">M413DRAFT_437785</name>
</gene>
<dbReference type="AlphaFoldDB" id="A0A0C3CWQ5"/>
<protein>
    <submittedName>
        <fullName evidence="1">Uncharacterized protein</fullName>
    </submittedName>
</protein>
<dbReference type="Proteomes" id="UP000053424">
    <property type="component" value="Unassembled WGS sequence"/>
</dbReference>
<dbReference type="HOGENOM" id="CLU_2867874_0_0_1"/>
<proteinExistence type="predicted"/>
<reference evidence="1 2" key="1">
    <citation type="submission" date="2014-04" db="EMBL/GenBank/DDBJ databases">
        <authorList>
            <consortium name="DOE Joint Genome Institute"/>
            <person name="Kuo A."/>
            <person name="Gay G."/>
            <person name="Dore J."/>
            <person name="Kohler A."/>
            <person name="Nagy L.G."/>
            <person name="Floudas D."/>
            <person name="Copeland A."/>
            <person name="Barry K.W."/>
            <person name="Cichocki N."/>
            <person name="Veneault-Fourrey C."/>
            <person name="LaButti K."/>
            <person name="Lindquist E.A."/>
            <person name="Lipzen A."/>
            <person name="Lundell T."/>
            <person name="Morin E."/>
            <person name="Murat C."/>
            <person name="Sun H."/>
            <person name="Tunlid A."/>
            <person name="Henrissat B."/>
            <person name="Grigoriev I.V."/>
            <person name="Hibbett D.S."/>
            <person name="Martin F."/>
            <person name="Nordberg H.P."/>
            <person name="Cantor M.N."/>
            <person name="Hua S.X."/>
        </authorList>
    </citation>
    <scope>NUCLEOTIDE SEQUENCE [LARGE SCALE GENOMIC DNA]</scope>
    <source>
        <strain evidence="2">h7</strain>
    </source>
</reference>
<sequence>MTKVGRASCFLDSVVETLWPVDRVAQWMIIEKERVWAPRRNHQGNEESELLKEATCTTWVALVF</sequence>
<dbReference type="EMBL" id="KN831768">
    <property type="protein sequence ID" value="KIM48574.1"/>
    <property type="molecule type" value="Genomic_DNA"/>
</dbReference>
<reference evidence="2" key="2">
    <citation type="submission" date="2015-01" db="EMBL/GenBank/DDBJ databases">
        <title>Evolutionary Origins and Diversification of the Mycorrhizal Mutualists.</title>
        <authorList>
            <consortium name="DOE Joint Genome Institute"/>
            <consortium name="Mycorrhizal Genomics Consortium"/>
            <person name="Kohler A."/>
            <person name="Kuo A."/>
            <person name="Nagy L.G."/>
            <person name="Floudas D."/>
            <person name="Copeland A."/>
            <person name="Barry K.W."/>
            <person name="Cichocki N."/>
            <person name="Veneault-Fourrey C."/>
            <person name="LaButti K."/>
            <person name="Lindquist E.A."/>
            <person name="Lipzen A."/>
            <person name="Lundell T."/>
            <person name="Morin E."/>
            <person name="Murat C."/>
            <person name="Riley R."/>
            <person name="Ohm R."/>
            <person name="Sun H."/>
            <person name="Tunlid A."/>
            <person name="Henrissat B."/>
            <person name="Grigoriev I.V."/>
            <person name="Hibbett D.S."/>
            <person name="Martin F."/>
        </authorList>
    </citation>
    <scope>NUCLEOTIDE SEQUENCE [LARGE SCALE GENOMIC DNA]</scope>
    <source>
        <strain evidence="2">h7</strain>
    </source>
</reference>